<dbReference type="Gene3D" id="3.40.50.1010">
    <property type="entry name" value="5'-nuclease"/>
    <property type="match status" value="1"/>
</dbReference>
<dbReference type="AlphaFoldDB" id="A0AA51MKY0"/>
<geneLocation type="plasmid" evidence="3">
    <name>pThsubDNT52_1</name>
</geneLocation>
<name>A0AA51MKY0_9GAMM</name>
<feature type="domain" description="NYN" evidence="1">
    <location>
        <begin position="3"/>
        <end position="159"/>
    </location>
</feature>
<gene>
    <name evidence="2" type="ORF">RCC75_20160</name>
    <name evidence="3" type="ORF">RCG00_00325</name>
</gene>
<dbReference type="InterPro" id="IPR021139">
    <property type="entry name" value="NYN"/>
</dbReference>
<dbReference type="CDD" id="cd18722">
    <property type="entry name" value="PIN_NicB-like"/>
    <property type="match status" value="1"/>
</dbReference>
<dbReference type="Proteomes" id="UP001223336">
    <property type="component" value="Unassembled WGS sequence"/>
</dbReference>
<evidence type="ECO:0000259" key="1">
    <source>
        <dbReference type="Pfam" id="PF01936"/>
    </source>
</evidence>
<proteinExistence type="predicted"/>
<reference evidence="3 4" key="1">
    <citation type="submission" date="2023-08" db="EMBL/GenBank/DDBJ databases">
        <title>New molecular markers tilS and rpoB for phylogenetic and monitoring studies of the genus Thiothrix biodiversity.</title>
        <authorList>
            <person name="Ravin N.V."/>
            <person name="Smolyakov D."/>
            <person name="Markov N.D."/>
            <person name="Beletsky A.V."/>
            <person name="Mardanov A.V."/>
            <person name="Rudenko T.S."/>
            <person name="Grabovich M.Y."/>
        </authorList>
    </citation>
    <scope>NUCLEOTIDE SEQUENCE</scope>
    <source>
        <strain evidence="3">DNT52</strain>
        <strain evidence="2 4">H33</strain>
        <plasmid evidence="3">pThsubDNT52_1</plasmid>
    </source>
</reference>
<organism evidence="3">
    <name type="scientific">Thiothrix subterranea</name>
    <dbReference type="NCBI Taxonomy" id="2735563"/>
    <lineage>
        <taxon>Bacteria</taxon>
        <taxon>Pseudomonadati</taxon>
        <taxon>Pseudomonadota</taxon>
        <taxon>Gammaproteobacteria</taxon>
        <taxon>Thiotrichales</taxon>
        <taxon>Thiotrichaceae</taxon>
        <taxon>Thiothrix</taxon>
    </lineage>
</organism>
<dbReference type="EMBL" id="CP133216">
    <property type="protein sequence ID" value="WML84911.1"/>
    <property type="molecule type" value="Genomic_DNA"/>
</dbReference>
<sequence length="225" mass="26055">MQTTVYIDGYNLYYGALRGTPYKWLDVVRLFETICHAQNPATQIQEVKFFTAPIKARISTRKDQALRSQRLYLNALQQLHPDRMTVVEGFFQLTKGMFPRYQEPLDKTDKVAVWRLEEKQTDVNIALHLYDDVVQGKVGQVVLVSNDSDLVPAFQFARRAVPSLVIGTILPRHHPESGNPRPNNIELSSISDWSRQYIRDEELQAAQLPDKIPTRKKPIFKPDYW</sequence>
<accession>A0AA51MKY0</accession>
<keyword evidence="3" id="KW-0614">Plasmid</keyword>
<dbReference type="EMBL" id="JAVFKN010000042">
    <property type="protein sequence ID" value="MDQ5770855.1"/>
    <property type="molecule type" value="Genomic_DNA"/>
</dbReference>
<evidence type="ECO:0000313" key="2">
    <source>
        <dbReference type="EMBL" id="MDQ5770855.1"/>
    </source>
</evidence>
<dbReference type="RefSeq" id="WP_308136518.1">
    <property type="nucleotide sequence ID" value="NZ_CP133216.1"/>
</dbReference>
<keyword evidence="4" id="KW-1185">Reference proteome</keyword>
<evidence type="ECO:0000313" key="4">
    <source>
        <dbReference type="Proteomes" id="UP001223336"/>
    </source>
</evidence>
<dbReference type="Pfam" id="PF01936">
    <property type="entry name" value="NYN"/>
    <property type="match status" value="1"/>
</dbReference>
<protein>
    <submittedName>
        <fullName evidence="3">NYN domain-containing protein</fullName>
    </submittedName>
</protein>
<evidence type="ECO:0000313" key="3">
    <source>
        <dbReference type="EMBL" id="WML84911.1"/>
    </source>
</evidence>
<dbReference type="Proteomes" id="UP001229862">
    <property type="component" value="Plasmid pThsubDNT52_1"/>
</dbReference>
<dbReference type="GO" id="GO:0004540">
    <property type="term" value="F:RNA nuclease activity"/>
    <property type="evidence" value="ECO:0007669"/>
    <property type="project" value="InterPro"/>
</dbReference>